<evidence type="ECO:0000256" key="3">
    <source>
        <dbReference type="ARBA" id="ARBA00022553"/>
    </source>
</evidence>
<evidence type="ECO:0000256" key="10">
    <source>
        <dbReference type="RuleBase" id="RU366032"/>
    </source>
</evidence>
<dbReference type="Gene3D" id="1.20.140.20">
    <property type="entry name" value="Alpha-ketoacid/pyruvate dehydrogenase kinase, N-terminal domain"/>
    <property type="match status" value="1"/>
</dbReference>
<feature type="domain" description="Nuclear speckle splicing regulatory protein 1 N-terminal" evidence="12">
    <location>
        <begin position="418"/>
        <end position="554"/>
    </location>
</feature>
<protein>
    <recommendedName>
        <fullName evidence="10">Protein-serine/threonine kinase</fullName>
        <ecNumber evidence="10">2.7.11.-</ecNumber>
    </recommendedName>
</protein>
<keyword evidence="8" id="KW-0175">Coiled coil</keyword>
<evidence type="ECO:0000256" key="11">
    <source>
        <dbReference type="SAM" id="MobiDB-lite"/>
    </source>
</evidence>
<dbReference type="SUPFAM" id="SSF55874">
    <property type="entry name" value="ATPase domain of HSP90 chaperone/DNA topoisomerase II/histidine kinase"/>
    <property type="match status" value="1"/>
</dbReference>
<evidence type="ECO:0000256" key="6">
    <source>
        <dbReference type="ARBA" id="ARBA00022777"/>
    </source>
</evidence>
<dbReference type="InterPro" id="IPR018612">
    <property type="entry name" value="NSRP1_N"/>
</dbReference>
<organism evidence="14 15">
    <name type="scientific">Durusdinium trenchii</name>
    <dbReference type="NCBI Taxonomy" id="1381693"/>
    <lineage>
        <taxon>Eukaryota</taxon>
        <taxon>Sar</taxon>
        <taxon>Alveolata</taxon>
        <taxon>Dinophyceae</taxon>
        <taxon>Suessiales</taxon>
        <taxon>Symbiodiniaceae</taxon>
        <taxon>Durusdinium</taxon>
    </lineage>
</organism>
<keyword evidence="6 10" id="KW-0418">Kinase</keyword>
<dbReference type="InterPro" id="IPR036784">
    <property type="entry name" value="AK/P_DHK_N_sf"/>
</dbReference>
<evidence type="ECO:0000313" key="15">
    <source>
        <dbReference type="Proteomes" id="UP001642464"/>
    </source>
</evidence>
<evidence type="ECO:0000256" key="5">
    <source>
        <dbReference type="ARBA" id="ARBA00022741"/>
    </source>
</evidence>
<reference evidence="14 15" key="1">
    <citation type="submission" date="2024-02" db="EMBL/GenBank/DDBJ databases">
        <authorList>
            <person name="Chen Y."/>
            <person name="Shah S."/>
            <person name="Dougan E. K."/>
            <person name="Thang M."/>
            <person name="Chan C."/>
        </authorList>
    </citation>
    <scope>NUCLEOTIDE SEQUENCE [LARGE SCALE GENOMIC DNA]</scope>
</reference>
<feature type="compositionally biased region" description="Basic and acidic residues" evidence="11">
    <location>
        <begin position="539"/>
        <end position="550"/>
    </location>
</feature>
<evidence type="ECO:0000256" key="8">
    <source>
        <dbReference type="ARBA" id="ARBA00023054"/>
    </source>
</evidence>
<comment type="similarity">
    <text evidence="2">Belongs to the NSRP1 family.</text>
</comment>
<dbReference type="InterPro" id="IPR018955">
    <property type="entry name" value="BCDHK/PDK_N"/>
</dbReference>
<proteinExistence type="inferred from homology"/>
<keyword evidence="7 10" id="KW-0067">ATP-binding</keyword>
<comment type="caution">
    <text evidence="14">The sequence shown here is derived from an EMBL/GenBank/DDBJ whole genome shotgun (WGS) entry which is preliminary data.</text>
</comment>
<dbReference type="EMBL" id="CAXAMM010011603">
    <property type="protein sequence ID" value="CAK9026609.1"/>
    <property type="molecule type" value="Genomic_DNA"/>
</dbReference>
<dbReference type="EC" id="2.7.11.-" evidence="10"/>
<comment type="similarity">
    <text evidence="1 10">Belongs to the PDK/BCKDK protein kinase family.</text>
</comment>
<evidence type="ECO:0000259" key="12">
    <source>
        <dbReference type="Pfam" id="PF09745"/>
    </source>
</evidence>
<evidence type="ECO:0000256" key="9">
    <source>
        <dbReference type="ARBA" id="ARBA00023128"/>
    </source>
</evidence>
<comment type="subcellular location">
    <subcellularLocation>
        <location evidence="10">Mitochondrion matrix</location>
    </subcellularLocation>
</comment>
<dbReference type="SUPFAM" id="SSF69012">
    <property type="entry name" value="alpha-ketoacid dehydrogenase kinase, N-terminal domain"/>
    <property type="match status" value="1"/>
</dbReference>
<evidence type="ECO:0000259" key="13">
    <source>
        <dbReference type="Pfam" id="PF10436"/>
    </source>
</evidence>
<dbReference type="Pfam" id="PF09745">
    <property type="entry name" value="NSRP1_N"/>
    <property type="match status" value="1"/>
</dbReference>
<dbReference type="PANTHER" id="PTHR11947:SF20">
    <property type="entry name" value="[3-METHYL-2-OXOBUTANOATE DEHYDROGENASE [LIPOAMIDE]] KINASE, MITOCHONDRIAL"/>
    <property type="match status" value="1"/>
</dbReference>
<dbReference type="Pfam" id="PF10436">
    <property type="entry name" value="BCDHK_Adom3"/>
    <property type="match status" value="1"/>
</dbReference>
<feature type="region of interest" description="Disordered" evidence="11">
    <location>
        <begin position="539"/>
        <end position="566"/>
    </location>
</feature>
<evidence type="ECO:0000256" key="4">
    <source>
        <dbReference type="ARBA" id="ARBA00022679"/>
    </source>
</evidence>
<keyword evidence="15" id="KW-1185">Reference proteome</keyword>
<keyword evidence="9 10" id="KW-0496">Mitochondrion</keyword>
<accession>A0ABP0KIF3</accession>
<dbReference type="InterPro" id="IPR036890">
    <property type="entry name" value="HATPase_C_sf"/>
</dbReference>
<dbReference type="Gene3D" id="3.30.565.10">
    <property type="entry name" value="Histidine kinase-like ATPase, C-terminal domain"/>
    <property type="match status" value="1"/>
</dbReference>
<name>A0ABP0KIF3_9DINO</name>
<evidence type="ECO:0000313" key="14">
    <source>
        <dbReference type="EMBL" id="CAK9026609.1"/>
    </source>
</evidence>
<gene>
    <name evidence="14" type="ORF">SCF082_LOCUS17577</name>
</gene>
<dbReference type="InterPro" id="IPR039028">
    <property type="entry name" value="BCKD/PDK"/>
</dbReference>
<sequence>MVLAGKGLNLSALRRVRGLWKEELQPVTLAELWGNSHGTPDEARCLQLARQTQRQIKVRLAQRLQDFLFLPYKAMADPAVRTLYSKYVSAYTIHEEFDDLRRPEDVAKYWISLTEIFEENQNVTTLLGMARKRLIRLDTGLAPSFDHFVSDFLVSRIGTHLLGSAFFQQVPTPAGGKKPAGVAMGVLQPTSPASLLVALVESFKGQHPEQPVPVDIQGNTETTILYIPGHLRGILREVLHNAMRETASHAEVSGVPPAPVKVRINHGRLGVFVVISDEAGGISDMSKVWRWGEDPEIVMQDAEDSEDEWEDPQALMAKAQVAKATMRLPLGFGLPLARLTARYFGGDLRMQTLLGHGTNAKGFKGFGFGGAAASKPAKKPQAKAGVAALFQESLDREDKEKKSNLPSWSKLTPEAAQAQKQAEKLMEDDPTVFQYDEILDDIKEELGVESAADKIRADALQQKKRVGLHVPEGAGAVKTGTKRSAKYVEKVKIATDRRRVEQQIVEDRLLKKEKEARKDSEVFVTEAFKEELKRRKKFEEELEAQEERDQLNAASEQATSDGGIEE</sequence>
<evidence type="ECO:0000256" key="2">
    <source>
        <dbReference type="ARBA" id="ARBA00010126"/>
    </source>
</evidence>
<keyword evidence="4 10" id="KW-0808">Transferase</keyword>
<dbReference type="Proteomes" id="UP001642464">
    <property type="component" value="Unassembled WGS sequence"/>
</dbReference>
<evidence type="ECO:0000256" key="1">
    <source>
        <dbReference type="ARBA" id="ARBA00006155"/>
    </source>
</evidence>
<keyword evidence="3" id="KW-0597">Phosphoprotein</keyword>
<dbReference type="GO" id="GO:0016301">
    <property type="term" value="F:kinase activity"/>
    <property type="evidence" value="ECO:0007669"/>
    <property type="project" value="UniProtKB-KW"/>
</dbReference>
<feature type="domain" description="Branched-chain alpha-ketoacid dehydrogenase kinase/Pyruvate dehydrogenase kinase N-terminal" evidence="13">
    <location>
        <begin position="27"/>
        <end position="162"/>
    </location>
</feature>
<keyword evidence="5 10" id="KW-0547">Nucleotide-binding</keyword>
<dbReference type="PANTHER" id="PTHR11947">
    <property type="entry name" value="PYRUVATE DEHYDROGENASE KINASE"/>
    <property type="match status" value="1"/>
</dbReference>
<evidence type="ECO:0000256" key="7">
    <source>
        <dbReference type="ARBA" id="ARBA00022840"/>
    </source>
</evidence>